<keyword evidence="1" id="KW-1133">Transmembrane helix</keyword>
<evidence type="ECO:0000256" key="1">
    <source>
        <dbReference type="SAM" id="Phobius"/>
    </source>
</evidence>
<evidence type="ECO:0000313" key="3">
    <source>
        <dbReference type="Proteomes" id="UP000024635"/>
    </source>
</evidence>
<protein>
    <submittedName>
        <fullName evidence="2">Uncharacterized protein</fullName>
    </submittedName>
</protein>
<name>A0A016THK8_9BILA</name>
<sequence>MAPMQMFTHTWRDEEMGKVRIPDVERVANSGGDRGARRMRVLLKSSMMSKPMLAFFVLLVTVLVCIVLLDDKSIPTRIRKWQEPLGERSSKWIVVTTVQHPTEDIKRLSRIPGWTLVVVGDTKTPKNWSLEGVHYLSVEYQQRLGYRILDHLPYKSYARKNIGYLYAIQNGAEWIYDTDDDNKPYGIIKPEVTLSQYRHEKSFWDPDWNSLTFLRRPVDFAMVANSKKNNFTCTVRFSPEKLFNPYSFYGNADMWPRGFPVEYIQDHKNGPGRCCLCHKMRTAAVQQGLVHKDPDVDALYRLLHADKREGLDRGFNKFAPPITLASGTYAPWNSQNTLFHRRAFFTLLLPVTVAFRVTDIWRSYFAQKLLHLVGENIAFYPANAIQIRNSHNYLDDFRSEE</sequence>
<reference evidence="3" key="1">
    <citation type="journal article" date="2015" name="Nat. Genet.">
        <title>The genome and transcriptome of the zoonotic hookworm Ancylostoma ceylanicum identify infection-specific gene families.</title>
        <authorList>
            <person name="Schwarz E.M."/>
            <person name="Hu Y."/>
            <person name="Antoshechkin I."/>
            <person name="Miller M.M."/>
            <person name="Sternberg P.W."/>
            <person name="Aroian R.V."/>
        </authorList>
    </citation>
    <scope>NUCLEOTIDE SEQUENCE</scope>
    <source>
        <strain evidence="3">HY135</strain>
    </source>
</reference>
<keyword evidence="3" id="KW-1185">Reference proteome</keyword>
<dbReference type="STRING" id="53326.A0A016THK8"/>
<dbReference type="Proteomes" id="UP000024635">
    <property type="component" value="Unassembled WGS sequence"/>
</dbReference>
<dbReference type="PANTHER" id="PTHR31362:SF0">
    <property type="entry name" value="EXOSTOSIN DOMAIN-CONTAINING PROTEIN-RELATED"/>
    <property type="match status" value="1"/>
</dbReference>
<evidence type="ECO:0000313" key="2">
    <source>
        <dbReference type="EMBL" id="EYC02165.1"/>
    </source>
</evidence>
<accession>A0A016THK8</accession>
<feature type="transmembrane region" description="Helical" evidence="1">
    <location>
        <begin position="52"/>
        <end position="69"/>
    </location>
</feature>
<keyword evidence="1" id="KW-0472">Membrane</keyword>
<proteinExistence type="predicted"/>
<dbReference type="PANTHER" id="PTHR31362">
    <property type="entry name" value="GLYCOSYLTRANSFERASE STELLO1-RELATED"/>
    <property type="match status" value="1"/>
</dbReference>
<dbReference type="InterPro" id="IPR005049">
    <property type="entry name" value="STL-like"/>
</dbReference>
<dbReference type="AlphaFoldDB" id="A0A016THK8"/>
<dbReference type="EMBL" id="JARK01001437">
    <property type="protein sequence ID" value="EYC02165.1"/>
    <property type="molecule type" value="Genomic_DNA"/>
</dbReference>
<comment type="caution">
    <text evidence="2">The sequence shown here is derived from an EMBL/GenBank/DDBJ whole genome shotgun (WGS) entry which is preliminary data.</text>
</comment>
<keyword evidence="1" id="KW-0812">Transmembrane</keyword>
<organism evidence="2 3">
    <name type="scientific">Ancylostoma ceylanicum</name>
    <dbReference type="NCBI Taxonomy" id="53326"/>
    <lineage>
        <taxon>Eukaryota</taxon>
        <taxon>Metazoa</taxon>
        <taxon>Ecdysozoa</taxon>
        <taxon>Nematoda</taxon>
        <taxon>Chromadorea</taxon>
        <taxon>Rhabditida</taxon>
        <taxon>Rhabditina</taxon>
        <taxon>Rhabditomorpha</taxon>
        <taxon>Strongyloidea</taxon>
        <taxon>Ancylostomatidae</taxon>
        <taxon>Ancylostomatinae</taxon>
        <taxon>Ancylostoma</taxon>
    </lineage>
</organism>
<dbReference type="OrthoDB" id="6045904at2759"/>
<gene>
    <name evidence="2" type="primary">Acey_s0101.g3342</name>
    <name evidence="2" type="ORF">Y032_0101g3342</name>
</gene>
<dbReference type="Pfam" id="PF03385">
    <property type="entry name" value="STELLO"/>
    <property type="match status" value="1"/>
</dbReference>